<evidence type="ECO:0008006" key="3">
    <source>
        <dbReference type="Google" id="ProtNLM"/>
    </source>
</evidence>
<gene>
    <name evidence="1" type="ORF">EZJ17_09530</name>
</gene>
<dbReference type="Proteomes" id="UP000326695">
    <property type="component" value="Chromosome"/>
</dbReference>
<sequence>MKPKQSWWSILLWVAFACVAVFMSVKSSIVSIDTYPNQKPNSAQTATVPAARQDEPLYEEAFAANLRKQDAQKIFTYLKGHETLDVIWTASSGDERMALASRHDEIKNGFAVGTALNTTAKNGTDGVVYDVLMVDENADGVLDHIIYTNKQDRSDEHIYHNPTDGASLAMWDFSLRELAKASR</sequence>
<reference evidence="2" key="1">
    <citation type="journal article" date="2019" name="J. Anim. Genet.">
        <title>Description and whole genome sequencing of Eikenella exigua sp. nov., isolated from brain abscess and blood.</title>
        <authorList>
            <person name="Stormo K.A."/>
            <person name="Nygaard R.M."/>
            <person name="Bruvold T.S."/>
            <person name="Dimmen G."/>
            <person name="Lindemann P.C."/>
            <person name="Jordal S."/>
            <person name="Kommedal O."/>
        </authorList>
    </citation>
    <scope>NUCLEOTIDE SEQUENCE [LARGE SCALE GENOMIC DNA]</scope>
    <source>
        <strain evidence="2">PXX</strain>
    </source>
</reference>
<dbReference type="RefSeq" id="WP_067439790.1">
    <property type="nucleotide sequence ID" value="NZ_CP038018.1"/>
</dbReference>
<evidence type="ECO:0000313" key="2">
    <source>
        <dbReference type="Proteomes" id="UP000326695"/>
    </source>
</evidence>
<keyword evidence="2" id="KW-1185">Reference proteome</keyword>
<dbReference type="AlphaFoldDB" id="A0AAX1F9Q4"/>
<dbReference type="PROSITE" id="PS51257">
    <property type="entry name" value="PROKAR_LIPOPROTEIN"/>
    <property type="match status" value="1"/>
</dbReference>
<organism evidence="1 2">
    <name type="scientific">Eikenella exigua</name>
    <dbReference type="NCBI Taxonomy" id="2528037"/>
    <lineage>
        <taxon>Bacteria</taxon>
        <taxon>Pseudomonadati</taxon>
        <taxon>Pseudomonadota</taxon>
        <taxon>Betaproteobacteria</taxon>
        <taxon>Neisseriales</taxon>
        <taxon>Neisseriaceae</taxon>
        <taxon>Eikenella</taxon>
    </lineage>
</organism>
<evidence type="ECO:0000313" key="1">
    <source>
        <dbReference type="EMBL" id="QED92815.1"/>
    </source>
</evidence>
<dbReference type="EMBL" id="CP038018">
    <property type="protein sequence ID" value="QED92815.1"/>
    <property type="molecule type" value="Genomic_DNA"/>
</dbReference>
<name>A0AAX1F9Q4_9NEIS</name>
<accession>A0AAX1F9Q4</accession>
<proteinExistence type="predicted"/>
<dbReference type="KEGG" id="eex:EZJ17_09530"/>
<protein>
    <recommendedName>
        <fullName evidence="3">Lipoprotein</fullName>
    </recommendedName>
</protein>